<dbReference type="PROSITE" id="PS50221">
    <property type="entry name" value="GAIN_B"/>
    <property type="match status" value="1"/>
</dbReference>
<keyword evidence="4 6" id="KW-0472">Membrane</keyword>
<feature type="transmembrane region" description="Helical" evidence="6">
    <location>
        <begin position="410"/>
        <end position="433"/>
    </location>
</feature>
<evidence type="ECO:0000313" key="8">
    <source>
        <dbReference type="EMBL" id="CAG9581577.1"/>
    </source>
</evidence>
<dbReference type="Gene3D" id="1.20.1070.10">
    <property type="entry name" value="Rhodopsin 7-helix transmembrane proteins"/>
    <property type="match status" value="1"/>
</dbReference>
<dbReference type="EMBL" id="CAKASE010000080">
    <property type="protein sequence ID" value="CAG9581577.1"/>
    <property type="molecule type" value="Genomic_DNA"/>
</dbReference>
<evidence type="ECO:0000259" key="7">
    <source>
        <dbReference type="PROSITE" id="PS50221"/>
    </source>
</evidence>
<comment type="caution">
    <text evidence="8">The sequence shown here is derived from an EMBL/GenBank/DDBJ whole genome shotgun (WGS) entry which is preliminary data.</text>
</comment>
<dbReference type="InterPro" id="IPR057244">
    <property type="entry name" value="GAIN_B"/>
</dbReference>
<keyword evidence="9" id="KW-1185">Reference proteome</keyword>
<reference evidence="8" key="1">
    <citation type="submission" date="2021-09" db="EMBL/GenBank/DDBJ databases">
        <authorList>
            <person name="Martin H S."/>
        </authorList>
    </citation>
    <scope>NUCLEOTIDE SEQUENCE</scope>
</reference>
<accession>A0A8J2R5X1</accession>
<keyword evidence="5" id="KW-1015">Disulfide bond</keyword>
<dbReference type="AlphaFoldDB" id="A0A8J2R5X1"/>
<protein>
    <submittedName>
        <fullName evidence="8">(African queen) hypothetical protein</fullName>
    </submittedName>
</protein>
<evidence type="ECO:0000256" key="6">
    <source>
        <dbReference type="SAM" id="Phobius"/>
    </source>
</evidence>
<feature type="transmembrane region" description="Helical" evidence="6">
    <location>
        <begin position="445"/>
        <end position="464"/>
    </location>
</feature>
<proteinExistence type="predicted"/>
<keyword evidence="3 6" id="KW-1133">Transmembrane helix</keyword>
<dbReference type="InterPro" id="IPR046338">
    <property type="entry name" value="GAIN_dom_sf"/>
</dbReference>
<evidence type="ECO:0000256" key="3">
    <source>
        <dbReference type="ARBA" id="ARBA00022989"/>
    </source>
</evidence>
<evidence type="ECO:0000313" key="9">
    <source>
        <dbReference type="Proteomes" id="UP000789524"/>
    </source>
</evidence>
<keyword evidence="2 6" id="KW-0812">Transmembrane</keyword>
<dbReference type="InterPro" id="IPR000203">
    <property type="entry name" value="GPS"/>
</dbReference>
<evidence type="ECO:0000256" key="5">
    <source>
        <dbReference type="ARBA" id="ARBA00023157"/>
    </source>
</evidence>
<dbReference type="OrthoDB" id="10037534at2759"/>
<organism evidence="8 9">
    <name type="scientific">Danaus chrysippus</name>
    <name type="common">African queen</name>
    <dbReference type="NCBI Taxonomy" id="151541"/>
    <lineage>
        <taxon>Eukaryota</taxon>
        <taxon>Metazoa</taxon>
        <taxon>Ecdysozoa</taxon>
        <taxon>Arthropoda</taxon>
        <taxon>Hexapoda</taxon>
        <taxon>Insecta</taxon>
        <taxon>Pterygota</taxon>
        <taxon>Neoptera</taxon>
        <taxon>Endopterygota</taxon>
        <taxon>Lepidoptera</taxon>
        <taxon>Glossata</taxon>
        <taxon>Ditrysia</taxon>
        <taxon>Papilionoidea</taxon>
        <taxon>Nymphalidae</taxon>
        <taxon>Danainae</taxon>
        <taxon>Danaini</taxon>
        <taxon>Danaina</taxon>
        <taxon>Danaus</taxon>
        <taxon>Anosia</taxon>
    </lineage>
</organism>
<comment type="subcellular location">
    <subcellularLocation>
        <location evidence="1">Membrane</location>
    </subcellularLocation>
</comment>
<dbReference type="PANTHER" id="PTHR45692:SF1">
    <property type="entry name" value="G-PROTEIN COUPLED RECEPTORS FAMILY 2 PROFILE 2 DOMAIN-CONTAINING PROTEIN"/>
    <property type="match status" value="1"/>
</dbReference>
<dbReference type="PANTHER" id="PTHR45692">
    <property type="entry name" value="G_PROTEIN_RECEP_F2_4 DOMAIN-CONTAINING PROTEIN"/>
    <property type="match status" value="1"/>
</dbReference>
<name>A0A8J2R5X1_9NEOP</name>
<gene>
    <name evidence="8" type="ORF">DCHRY22_LOCUS14151</name>
</gene>
<feature type="domain" description="GAIN-B" evidence="7">
    <location>
        <begin position="238"/>
        <end position="395"/>
    </location>
</feature>
<dbReference type="SMART" id="SM00303">
    <property type="entry name" value="GPS"/>
    <property type="match status" value="1"/>
</dbReference>
<evidence type="ECO:0000256" key="4">
    <source>
        <dbReference type="ARBA" id="ARBA00023136"/>
    </source>
</evidence>
<evidence type="ECO:0000256" key="1">
    <source>
        <dbReference type="ARBA" id="ARBA00004370"/>
    </source>
</evidence>
<dbReference type="Pfam" id="PF01825">
    <property type="entry name" value="GPS"/>
    <property type="match status" value="1"/>
</dbReference>
<sequence length="477" mass="53605">MYCLPTKSYDNTTELNWELTSIGHIAAPEEFCLQKNGLPVKRLCSGSYLLGSIWGGVEGTCNQNYKPSYTTTFLYNFVKDLVPENDTSRFLIDGLSFVLNDVNIIIPADIYYLSMSLKHILNKADENLTKIDMGNIGNIAWAIDRVMLLDTSYLRLSQTLNSTNVILDSVGGIINRLAVKEAKVGNTQRNFLSSYQLAVRPRFILQVSYPHINNVSGIAVTRTSSDDSFISMEIKPLFINTTLEDVLSIDNLEVATWVPMNVLQTLKKINYNGSKEDAEMNEDIYIIISVFYSDVMFQELNVTYNVNSRIVGVALPPGFISNLEEPIPLIYRDLVSAGPNKHCGYWDFQMNSMDSSPGHWSNKGCYLRKTNNTLTVCQCYHLTHFGQLIDFNRAKNNSDAHSRHSIPLNIISLIGSFLSLLGIMGMWVTACVFQTWRKKASTKVLLHLSSSIAMPLLIMIIFNLNDTIFVEDNGVCT</sequence>
<dbReference type="Gene3D" id="2.60.220.50">
    <property type="match status" value="1"/>
</dbReference>
<dbReference type="Proteomes" id="UP000789524">
    <property type="component" value="Unassembled WGS sequence"/>
</dbReference>
<dbReference type="GO" id="GO:0016020">
    <property type="term" value="C:membrane"/>
    <property type="evidence" value="ECO:0007669"/>
    <property type="project" value="UniProtKB-SubCell"/>
</dbReference>
<evidence type="ECO:0000256" key="2">
    <source>
        <dbReference type="ARBA" id="ARBA00022692"/>
    </source>
</evidence>